<dbReference type="Gene3D" id="3.40.50.300">
    <property type="entry name" value="P-loop containing nucleotide triphosphate hydrolases"/>
    <property type="match status" value="2"/>
</dbReference>
<evidence type="ECO:0000256" key="3">
    <source>
        <dbReference type="ARBA" id="ARBA00022448"/>
    </source>
</evidence>
<dbReference type="EMBL" id="JBHTEE010000001">
    <property type="protein sequence ID" value="MFC7599084.1"/>
    <property type="molecule type" value="Genomic_DNA"/>
</dbReference>
<dbReference type="Pfam" id="PF08352">
    <property type="entry name" value="oligo_HPY"/>
    <property type="match status" value="2"/>
</dbReference>
<organism evidence="10 11">
    <name type="scientific">Streptosporangium amethystogenes subsp. fukuiense</name>
    <dbReference type="NCBI Taxonomy" id="698418"/>
    <lineage>
        <taxon>Bacteria</taxon>
        <taxon>Bacillati</taxon>
        <taxon>Actinomycetota</taxon>
        <taxon>Actinomycetes</taxon>
        <taxon>Streptosporangiales</taxon>
        <taxon>Streptosporangiaceae</taxon>
        <taxon>Streptosporangium</taxon>
    </lineage>
</organism>
<gene>
    <name evidence="10" type="ORF">ACFQVD_03045</name>
</gene>
<dbReference type="RefSeq" id="WP_343963379.1">
    <property type="nucleotide sequence ID" value="NZ_BAAAGK010000017.1"/>
</dbReference>
<protein>
    <submittedName>
        <fullName evidence="10">Dipeptide ABC transporter ATP-binding protein</fullName>
    </submittedName>
</protein>
<sequence length="584" mass="62870">MSTQPLLRLTDLRVGYGPARRGGDRHETDAVRGVSLRVDRGEVVALVGESGSGKSSTAHAVNGLLPATGRISAGRVHFGGQDITGWPDRAMRHLRGAEIGFIPQDPAVALNPVRRIGHQVADVLLLHGRATRRNVRGPVEAVLAEAGLPDPADYARRYPHELSGGMRQRVLIGIALACAPRLVIADEPTSALDVTVQRRILDHIQRLTSANGTAVLLITHDLGVAADRADRIVVMREGQVVEEGPTERILGGPRHAYTRRLLGAVPTLTGPTLIATSSPGQAVPGARSETETASEPRLESRPRAEAGPNPETRSETDTETAPLLELRGVTKEFKRAASVTVAVSDVDLVVGRGRTVGLVGESGSGKSTTARMALRLETPTRGRVLFDGVDITTATRGKLRPLRRRFQPVYQNPFASLDPRLSVAALVDEPLDAFGEGDRAARRRRVAELVDQVALPSSVLDRHATELSGGQRQRVAIARALALRPELMVLDEPVSALDVSVQDQILRLLVELQARLGLSYLFISHDLAVVRQISHEVTILCSGSVVESGPAERVFDNPHHSYTKELLMAVPGQLDHGTDASPRW</sequence>
<dbReference type="Proteomes" id="UP001596514">
    <property type="component" value="Unassembled WGS sequence"/>
</dbReference>
<dbReference type="InterPro" id="IPR003439">
    <property type="entry name" value="ABC_transporter-like_ATP-bd"/>
</dbReference>
<evidence type="ECO:0000313" key="11">
    <source>
        <dbReference type="Proteomes" id="UP001596514"/>
    </source>
</evidence>
<evidence type="ECO:0000256" key="4">
    <source>
        <dbReference type="ARBA" id="ARBA00022475"/>
    </source>
</evidence>
<keyword evidence="11" id="KW-1185">Reference proteome</keyword>
<dbReference type="InterPro" id="IPR027417">
    <property type="entry name" value="P-loop_NTPase"/>
</dbReference>
<comment type="caution">
    <text evidence="10">The sequence shown here is derived from an EMBL/GenBank/DDBJ whole genome shotgun (WGS) entry which is preliminary data.</text>
</comment>
<dbReference type="PANTHER" id="PTHR43297">
    <property type="entry name" value="OLIGOPEPTIDE TRANSPORT ATP-BINDING PROTEIN APPD"/>
    <property type="match status" value="1"/>
</dbReference>
<feature type="domain" description="ABC transporter" evidence="9">
    <location>
        <begin position="7"/>
        <end position="262"/>
    </location>
</feature>
<evidence type="ECO:0000256" key="2">
    <source>
        <dbReference type="ARBA" id="ARBA00005417"/>
    </source>
</evidence>
<dbReference type="PROSITE" id="PS50893">
    <property type="entry name" value="ABC_TRANSPORTER_2"/>
    <property type="match status" value="2"/>
</dbReference>
<dbReference type="SMART" id="SM00382">
    <property type="entry name" value="AAA"/>
    <property type="match status" value="2"/>
</dbReference>
<evidence type="ECO:0000256" key="1">
    <source>
        <dbReference type="ARBA" id="ARBA00004202"/>
    </source>
</evidence>
<evidence type="ECO:0000313" key="10">
    <source>
        <dbReference type="EMBL" id="MFC7599084.1"/>
    </source>
</evidence>
<dbReference type="GO" id="GO:0005524">
    <property type="term" value="F:ATP binding"/>
    <property type="evidence" value="ECO:0007669"/>
    <property type="project" value="UniProtKB-KW"/>
</dbReference>
<feature type="compositionally biased region" description="Basic and acidic residues" evidence="8">
    <location>
        <begin position="288"/>
        <end position="304"/>
    </location>
</feature>
<proteinExistence type="inferred from homology"/>
<evidence type="ECO:0000256" key="6">
    <source>
        <dbReference type="ARBA" id="ARBA00022840"/>
    </source>
</evidence>
<dbReference type="CDD" id="cd03257">
    <property type="entry name" value="ABC_NikE_OppD_transporters"/>
    <property type="match status" value="2"/>
</dbReference>
<evidence type="ECO:0000256" key="8">
    <source>
        <dbReference type="SAM" id="MobiDB-lite"/>
    </source>
</evidence>
<keyword evidence="3" id="KW-0813">Transport</keyword>
<evidence type="ECO:0000259" key="9">
    <source>
        <dbReference type="PROSITE" id="PS50893"/>
    </source>
</evidence>
<keyword evidence="7" id="KW-0472">Membrane</keyword>
<evidence type="ECO:0000256" key="5">
    <source>
        <dbReference type="ARBA" id="ARBA00022741"/>
    </source>
</evidence>
<feature type="region of interest" description="Disordered" evidence="8">
    <location>
        <begin position="271"/>
        <end position="321"/>
    </location>
</feature>
<keyword evidence="4" id="KW-1003">Cell membrane</keyword>
<evidence type="ECO:0000256" key="7">
    <source>
        <dbReference type="ARBA" id="ARBA00023136"/>
    </source>
</evidence>
<dbReference type="InterPro" id="IPR017871">
    <property type="entry name" value="ABC_transporter-like_CS"/>
</dbReference>
<feature type="domain" description="ABC transporter" evidence="9">
    <location>
        <begin position="324"/>
        <end position="567"/>
    </location>
</feature>
<dbReference type="SUPFAM" id="SSF52540">
    <property type="entry name" value="P-loop containing nucleoside triphosphate hydrolases"/>
    <property type="match status" value="2"/>
</dbReference>
<accession>A0ABW2SS53</accession>
<dbReference type="PANTHER" id="PTHR43297:SF2">
    <property type="entry name" value="DIPEPTIDE TRANSPORT ATP-BINDING PROTEIN DPPD"/>
    <property type="match status" value="1"/>
</dbReference>
<dbReference type="PROSITE" id="PS00211">
    <property type="entry name" value="ABC_TRANSPORTER_1"/>
    <property type="match status" value="2"/>
</dbReference>
<comment type="similarity">
    <text evidence="2">Belongs to the ABC transporter superfamily.</text>
</comment>
<comment type="subcellular location">
    <subcellularLocation>
        <location evidence="1">Cell membrane</location>
        <topology evidence="1">Peripheral membrane protein</topology>
    </subcellularLocation>
</comment>
<name>A0ABW2SS53_9ACTN</name>
<keyword evidence="5" id="KW-0547">Nucleotide-binding</keyword>
<reference evidence="11" key="1">
    <citation type="journal article" date="2019" name="Int. J. Syst. Evol. Microbiol.">
        <title>The Global Catalogue of Microorganisms (GCM) 10K type strain sequencing project: providing services to taxonomists for standard genome sequencing and annotation.</title>
        <authorList>
            <consortium name="The Broad Institute Genomics Platform"/>
            <consortium name="The Broad Institute Genome Sequencing Center for Infectious Disease"/>
            <person name="Wu L."/>
            <person name="Ma J."/>
        </authorList>
    </citation>
    <scope>NUCLEOTIDE SEQUENCE [LARGE SCALE GENOMIC DNA]</scope>
    <source>
        <strain evidence="11">JCM 10083</strain>
    </source>
</reference>
<dbReference type="InterPro" id="IPR003593">
    <property type="entry name" value="AAA+_ATPase"/>
</dbReference>
<dbReference type="NCBIfam" id="NF008453">
    <property type="entry name" value="PRK11308.1"/>
    <property type="match status" value="2"/>
</dbReference>
<dbReference type="Pfam" id="PF00005">
    <property type="entry name" value="ABC_tran"/>
    <property type="match status" value="2"/>
</dbReference>
<dbReference type="InterPro" id="IPR050388">
    <property type="entry name" value="ABC_Ni/Peptide_Import"/>
</dbReference>
<keyword evidence="6 10" id="KW-0067">ATP-binding</keyword>
<dbReference type="InterPro" id="IPR013563">
    <property type="entry name" value="Oligopep_ABC_C"/>
</dbReference>